<sequence>MMEPLGLKKTSSTLSFRSERSGKSENVGDIFVINGY</sequence>
<accession>A0A381ZTY5</accession>
<dbReference type="EMBL" id="UINC01022520">
    <property type="protein sequence ID" value="SVA92312.1"/>
    <property type="molecule type" value="Genomic_DNA"/>
</dbReference>
<proteinExistence type="predicted"/>
<gene>
    <name evidence="2" type="ORF">METZ01_LOCUS145166</name>
</gene>
<reference evidence="2" key="1">
    <citation type="submission" date="2018-05" db="EMBL/GenBank/DDBJ databases">
        <authorList>
            <person name="Lanie J.A."/>
            <person name="Ng W.-L."/>
            <person name="Kazmierczak K.M."/>
            <person name="Andrzejewski T.M."/>
            <person name="Davidsen T.M."/>
            <person name="Wayne K.J."/>
            <person name="Tettelin H."/>
            <person name="Glass J.I."/>
            <person name="Rusch D."/>
            <person name="Podicherti R."/>
            <person name="Tsui H.-C.T."/>
            <person name="Winkler M.E."/>
        </authorList>
    </citation>
    <scope>NUCLEOTIDE SEQUENCE</scope>
</reference>
<name>A0A381ZTY5_9ZZZZ</name>
<feature type="region of interest" description="Disordered" evidence="1">
    <location>
        <begin position="1"/>
        <end position="23"/>
    </location>
</feature>
<dbReference type="AlphaFoldDB" id="A0A381ZTY5"/>
<evidence type="ECO:0000256" key="1">
    <source>
        <dbReference type="SAM" id="MobiDB-lite"/>
    </source>
</evidence>
<organism evidence="2">
    <name type="scientific">marine metagenome</name>
    <dbReference type="NCBI Taxonomy" id="408172"/>
    <lineage>
        <taxon>unclassified sequences</taxon>
        <taxon>metagenomes</taxon>
        <taxon>ecological metagenomes</taxon>
    </lineage>
</organism>
<evidence type="ECO:0000313" key="2">
    <source>
        <dbReference type="EMBL" id="SVA92312.1"/>
    </source>
</evidence>
<protein>
    <submittedName>
        <fullName evidence="2">Uncharacterized protein</fullName>
    </submittedName>
</protein>